<organism evidence="8 9">
    <name type="scientific">Fibroporia radiculosa</name>
    <dbReference type="NCBI Taxonomy" id="599839"/>
    <lineage>
        <taxon>Eukaryota</taxon>
        <taxon>Fungi</taxon>
        <taxon>Dikarya</taxon>
        <taxon>Basidiomycota</taxon>
        <taxon>Agaricomycotina</taxon>
        <taxon>Agaricomycetes</taxon>
        <taxon>Polyporales</taxon>
        <taxon>Fibroporiaceae</taxon>
        <taxon>Fibroporia</taxon>
    </lineage>
</organism>
<evidence type="ECO:0000313" key="8">
    <source>
        <dbReference type="EMBL" id="CCM05651.1"/>
    </source>
</evidence>
<dbReference type="EMBL" id="HE797199">
    <property type="protein sequence ID" value="CCM05651.1"/>
    <property type="molecule type" value="Genomic_DNA"/>
</dbReference>
<evidence type="ECO:0000256" key="6">
    <source>
        <dbReference type="ARBA" id="ARBA00023136"/>
    </source>
</evidence>
<dbReference type="GO" id="GO:0006123">
    <property type="term" value="P:mitochondrial electron transport, cytochrome c to oxygen"/>
    <property type="evidence" value="ECO:0007669"/>
    <property type="project" value="UniProtKB-UniRule"/>
</dbReference>
<evidence type="ECO:0000256" key="3">
    <source>
        <dbReference type="ARBA" id="ARBA00010514"/>
    </source>
</evidence>
<dbReference type="GeneID" id="24100562"/>
<keyword evidence="7" id="KW-0809">Transit peptide</keyword>
<evidence type="ECO:0000256" key="5">
    <source>
        <dbReference type="ARBA" id="ARBA00023128"/>
    </source>
</evidence>
<keyword evidence="6 7" id="KW-0472">Membrane</keyword>
<keyword evidence="7" id="KW-0812">Transmembrane</keyword>
<accession>J4IC21</accession>
<dbReference type="AlphaFoldDB" id="J4IC21"/>
<dbReference type="HOGENOM" id="CLU_169812_1_1_1"/>
<comment type="subcellular location">
    <subcellularLocation>
        <location evidence="1 7">Mitochondrion inner membrane</location>
        <topology evidence="1 7">Single-pass membrane protein</topology>
    </subcellularLocation>
</comment>
<dbReference type="InterPro" id="IPR036636">
    <property type="entry name" value="COX7C/Cox8_sf"/>
</dbReference>
<dbReference type="InterPro" id="IPR004202">
    <property type="entry name" value="COX7C/Cox8"/>
</dbReference>
<dbReference type="UniPathway" id="UPA00705"/>
<evidence type="ECO:0000256" key="7">
    <source>
        <dbReference type="RuleBase" id="RU368123"/>
    </source>
</evidence>
<dbReference type="Proteomes" id="UP000006352">
    <property type="component" value="Unassembled WGS sequence"/>
</dbReference>
<dbReference type="GO" id="GO:0045277">
    <property type="term" value="C:respiratory chain complex IV"/>
    <property type="evidence" value="ECO:0007669"/>
    <property type="project" value="UniProtKB-UniRule"/>
</dbReference>
<comment type="pathway">
    <text evidence="2 7">Energy metabolism; oxidative phosphorylation.</text>
</comment>
<evidence type="ECO:0000256" key="2">
    <source>
        <dbReference type="ARBA" id="ARBA00004673"/>
    </source>
</evidence>
<evidence type="ECO:0000313" key="9">
    <source>
        <dbReference type="Proteomes" id="UP000006352"/>
    </source>
</evidence>
<dbReference type="STRING" id="599839.J4IC21"/>
<evidence type="ECO:0000256" key="4">
    <source>
        <dbReference type="ARBA" id="ARBA00022792"/>
    </source>
</evidence>
<keyword evidence="7" id="KW-1133">Transmembrane helix</keyword>
<dbReference type="Pfam" id="PF02935">
    <property type="entry name" value="COX7C"/>
    <property type="match status" value="1"/>
</dbReference>
<dbReference type="InParanoid" id="J4IC21"/>
<keyword evidence="5 7" id="KW-0496">Mitochondrion</keyword>
<feature type="transmembrane region" description="Helical" evidence="7">
    <location>
        <begin position="48"/>
        <end position="67"/>
    </location>
</feature>
<dbReference type="OrthoDB" id="9974841at2759"/>
<protein>
    <recommendedName>
        <fullName evidence="7">Cytochrome c oxidase subunit 8, mitochondrial</fullName>
    </recommendedName>
    <alternativeName>
        <fullName evidence="7">Cytochrome c oxidase polypeptide VIII</fullName>
    </alternativeName>
</protein>
<gene>
    <name evidence="8" type="ORF">FIBRA_07881</name>
</gene>
<comment type="subunit">
    <text evidence="7">Component of the cytochrome c oxidase (complex IV, CIV), a multisubunit enzyme composed of a catalytic core of 3 subunits and several supernumerary subunits. The complex exists as a monomer or a dimer and forms supercomplexes (SCs) in the inner mitochondrial membrane with ubiquinol-cytochrome c oxidoreductase (cytochrome b-c1 complex, complex III, CIII).</text>
</comment>
<dbReference type="RefSeq" id="XP_012184934.1">
    <property type="nucleotide sequence ID" value="XM_012329544.1"/>
</dbReference>
<dbReference type="SUPFAM" id="SSF81427">
    <property type="entry name" value="Mitochondrial cytochrome c oxidase subunit VIIc (aka VIIIa)"/>
    <property type="match status" value="1"/>
</dbReference>
<comment type="similarity">
    <text evidence="3 7">Belongs to the cytochrome c oxidase VIIc family.</text>
</comment>
<dbReference type="Gene3D" id="4.10.49.10">
    <property type="entry name" value="Cytochrome c oxidase subunit VIIc"/>
    <property type="match status" value="1"/>
</dbReference>
<dbReference type="GO" id="GO:0005743">
    <property type="term" value="C:mitochondrial inner membrane"/>
    <property type="evidence" value="ECO:0007669"/>
    <property type="project" value="UniProtKB-SubCell"/>
</dbReference>
<comment type="function">
    <text evidence="7">Component of the cytochrome c oxidase, the last enzyme in the mitochondrial electron transport chain which drives oxidative phosphorylation. The respiratory chain contains 3 multisubunit complexes succinate dehydrogenase (complex II, CII), ubiquinol-cytochrome c oxidoreductase (cytochrome b-c1 complex, complex III, CIII) and cytochrome c oxidase (complex IV, CIV), that cooperate to transfer electrons derived from NADH and succinate to molecular oxygen, creating an electrochemical gradient over the inner membrane that drives transmembrane transport and the ATP synthase. Cytochrome c oxidase is the component of the respiratory chain that catalyzes the reduction of oxygen to water. Electrons originating from reduced cytochrome c in the intermembrane space (IMS) are transferred via the dinuclear copper A center (CU(A)) of subunit 2 and heme A of subunit 1 to the active site in subunit 1, a binuclear center (BNC) formed by heme A3 and copper B (CU(B)). The BNC reduces molecular oxygen to 2 water molecules using 4 electrons from cytochrome c in the IMS and 4 protons from the mitochondrial matrix.</text>
</comment>
<keyword evidence="4 7" id="KW-0999">Mitochondrion inner membrane</keyword>
<sequence length="73" mass="7846">MLLARASAPLRQAVARSPLTAPVRFAHGHGEYQHIPFEYKSKTFGAKVALYLISGFSIPFVAAAYQLKKAGGA</sequence>
<keyword evidence="9" id="KW-1185">Reference proteome</keyword>
<name>J4IC21_9APHY</name>
<reference evidence="8 9" key="1">
    <citation type="journal article" date="2012" name="Appl. Environ. Microbiol.">
        <title>Short-read sequencing for genomic analysis of the brown rot fungus Fibroporia radiculosa.</title>
        <authorList>
            <person name="Tang J.D."/>
            <person name="Perkins A.D."/>
            <person name="Sonstegard T.S."/>
            <person name="Schroeder S.G."/>
            <person name="Burgess S.C."/>
            <person name="Diehl S.V."/>
        </authorList>
    </citation>
    <scope>NUCLEOTIDE SEQUENCE [LARGE SCALE GENOMIC DNA]</scope>
    <source>
        <strain evidence="8 9">TFFH 294</strain>
    </source>
</reference>
<proteinExistence type="inferred from homology"/>
<evidence type="ECO:0000256" key="1">
    <source>
        <dbReference type="ARBA" id="ARBA00004434"/>
    </source>
</evidence>